<feature type="domain" description="BTB" evidence="1">
    <location>
        <begin position="2"/>
        <end position="71"/>
    </location>
</feature>
<dbReference type="Gene3D" id="3.30.710.10">
    <property type="entry name" value="Potassium Channel Kv1.1, Chain A"/>
    <property type="match status" value="1"/>
</dbReference>
<dbReference type="Proteomes" id="UP001328107">
    <property type="component" value="Unassembled WGS sequence"/>
</dbReference>
<reference evidence="3" key="1">
    <citation type="submission" date="2022-10" db="EMBL/GenBank/DDBJ databases">
        <title>Genome assembly of Pristionchus species.</title>
        <authorList>
            <person name="Yoshida K."/>
            <person name="Sommer R.J."/>
        </authorList>
    </citation>
    <scope>NUCLEOTIDE SEQUENCE [LARGE SCALE GENOMIC DNA]</scope>
    <source>
        <strain evidence="3">RS5460</strain>
    </source>
</reference>
<keyword evidence="3" id="KW-1185">Reference proteome</keyword>
<accession>A0AAN5D358</accession>
<dbReference type="AlphaFoldDB" id="A0AAN5D358"/>
<dbReference type="SUPFAM" id="SSF54695">
    <property type="entry name" value="POZ domain"/>
    <property type="match status" value="1"/>
</dbReference>
<comment type="caution">
    <text evidence="2">The sequence shown here is derived from an EMBL/GenBank/DDBJ whole genome shotgun (WGS) entry which is preliminary data.</text>
</comment>
<sequence>ETLFFGDFTEKGKDEVEIKDGIYEEFVYLLHVIYPGLEKIMHRNVEHILKLADRFQIEHLMKQSEEHLMKSDRFDIVNKLLLADQYRLDALKVKCFDTLKYHKCERQKLKSFPEFFNFSDDIKTAIKSVIG</sequence>
<dbReference type="InterPro" id="IPR011333">
    <property type="entry name" value="SKP1/BTB/POZ_sf"/>
</dbReference>
<evidence type="ECO:0000259" key="1">
    <source>
        <dbReference type="Pfam" id="PF00651"/>
    </source>
</evidence>
<dbReference type="CDD" id="cd18186">
    <property type="entry name" value="BTB_POZ_ZBTB_KLHL-like"/>
    <property type="match status" value="1"/>
</dbReference>
<dbReference type="PANTHER" id="PTHR47022">
    <property type="entry name" value="BTB AND MATH DOMAIN-CONTAINING PROTEIN 36-RELATED"/>
    <property type="match status" value="1"/>
</dbReference>
<evidence type="ECO:0000313" key="2">
    <source>
        <dbReference type="EMBL" id="GMR54774.1"/>
    </source>
</evidence>
<dbReference type="InterPro" id="IPR000210">
    <property type="entry name" value="BTB/POZ_dom"/>
</dbReference>
<name>A0AAN5D358_9BILA</name>
<proteinExistence type="predicted"/>
<dbReference type="PANTHER" id="PTHR47022:SF1">
    <property type="entry name" value="BTB AND MATH DOMAIN-CONTAINING PROTEIN 36-RELATED"/>
    <property type="match status" value="1"/>
</dbReference>
<gene>
    <name evidence="2" type="ORF">PMAYCL1PPCAC_24969</name>
</gene>
<dbReference type="EMBL" id="BTRK01000005">
    <property type="protein sequence ID" value="GMR54774.1"/>
    <property type="molecule type" value="Genomic_DNA"/>
</dbReference>
<organism evidence="2 3">
    <name type="scientific">Pristionchus mayeri</name>
    <dbReference type="NCBI Taxonomy" id="1317129"/>
    <lineage>
        <taxon>Eukaryota</taxon>
        <taxon>Metazoa</taxon>
        <taxon>Ecdysozoa</taxon>
        <taxon>Nematoda</taxon>
        <taxon>Chromadorea</taxon>
        <taxon>Rhabditida</taxon>
        <taxon>Rhabditina</taxon>
        <taxon>Diplogasteromorpha</taxon>
        <taxon>Diplogasteroidea</taxon>
        <taxon>Neodiplogasteridae</taxon>
        <taxon>Pristionchus</taxon>
    </lineage>
</organism>
<evidence type="ECO:0000313" key="3">
    <source>
        <dbReference type="Proteomes" id="UP001328107"/>
    </source>
</evidence>
<protein>
    <recommendedName>
        <fullName evidence="1">BTB domain-containing protein</fullName>
    </recommendedName>
</protein>
<feature type="non-terminal residue" evidence="2">
    <location>
        <position position="1"/>
    </location>
</feature>
<dbReference type="Pfam" id="PF00651">
    <property type="entry name" value="BTB"/>
    <property type="match status" value="1"/>
</dbReference>